<reference evidence="2" key="1">
    <citation type="journal article" date="2019" name="Int. J. Syst. Evol. Microbiol.">
        <title>The Global Catalogue of Microorganisms (GCM) 10K type strain sequencing project: providing services to taxonomists for standard genome sequencing and annotation.</title>
        <authorList>
            <consortium name="The Broad Institute Genomics Platform"/>
            <consortium name="The Broad Institute Genome Sequencing Center for Infectious Disease"/>
            <person name="Wu L."/>
            <person name="Ma J."/>
        </authorList>
    </citation>
    <scope>NUCLEOTIDE SEQUENCE [LARGE SCALE GENOMIC DNA]</scope>
    <source>
        <strain evidence="2">JCM 31037</strain>
    </source>
</reference>
<keyword evidence="2" id="KW-1185">Reference proteome</keyword>
<evidence type="ECO:0000313" key="1">
    <source>
        <dbReference type="EMBL" id="MFD1323525.1"/>
    </source>
</evidence>
<dbReference type="EMBL" id="JBHTMP010000033">
    <property type="protein sequence ID" value="MFD1323525.1"/>
    <property type="molecule type" value="Genomic_DNA"/>
</dbReference>
<proteinExistence type="predicted"/>
<dbReference type="RefSeq" id="WP_377572780.1">
    <property type="nucleotide sequence ID" value="NZ_JBHTMP010000033.1"/>
</dbReference>
<comment type="caution">
    <text evidence="1">The sequence shown here is derived from an EMBL/GenBank/DDBJ whole genome shotgun (WGS) entry which is preliminary data.</text>
</comment>
<gene>
    <name evidence="1" type="ORF">ACFQ4H_20770</name>
</gene>
<accession>A0ABW3YJ70</accession>
<organism evidence="1 2">
    <name type="scientific">Micromonospora sonneratiae</name>
    <dbReference type="NCBI Taxonomy" id="1184706"/>
    <lineage>
        <taxon>Bacteria</taxon>
        <taxon>Bacillati</taxon>
        <taxon>Actinomycetota</taxon>
        <taxon>Actinomycetes</taxon>
        <taxon>Micromonosporales</taxon>
        <taxon>Micromonosporaceae</taxon>
        <taxon>Micromonospora</taxon>
    </lineage>
</organism>
<name>A0ABW3YJ70_9ACTN</name>
<dbReference type="Proteomes" id="UP001597260">
    <property type="component" value="Unassembled WGS sequence"/>
</dbReference>
<sequence>MAEPEALDGGITPTSGLASVKSMGLRRSVIAVSKLLVLSSSATVQYPLDAQVAATQDGTP</sequence>
<evidence type="ECO:0000313" key="2">
    <source>
        <dbReference type="Proteomes" id="UP001597260"/>
    </source>
</evidence>
<protein>
    <submittedName>
        <fullName evidence="1">Uncharacterized protein</fullName>
    </submittedName>
</protein>